<dbReference type="EMBL" id="CM018048">
    <property type="protein sequence ID" value="KAA8521115.1"/>
    <property type="molecule type" value="Genomic_DNA"/>
</dbReference>
<name>A0A5J4ZQZ6_9ASTE</name>
<gene>
    <name evidence="1" type="ORF">F0562_011732</name>
</gene>
<dbReference type="OrthoDB" id="1894072at2759"/>
<sequence>MQVFLLRATMTVAGRMRLGPVFKTMEFRNLITWNSMIAGFHIRGLGAQALILLSHMHRDGIGFDRATLLSSVLFLVWKQ</sequence>
<reference evidence="1 2" key="1">
    <citation type="submission" date="2019-09" db="EMBL/GenBank/DDBJ databases">
        <title>A chromosome-level genome assembly of the Chinese tupelo Nyssa sinensis.</title>
        <authorList>
            <person name="Yang X."/>
            <person name="Kang M."/>
            <person name="Yang Y."/>
            <person name="Xiong H."/>
            <person name="Wang M."/>
            <person name="Zhang Z."/>
            <person name="Wang Z."/>
            <person name="Wu H."/>
            <person name="Ma T."/>
            <person name="Liu J."/>
            <person name="Xi Z."/>
        </authorList>
    </citation>
    <scope>NUCLEOTIDE SEQUENCE [LARGE SCALE GENOMIC DNA]</scope>
    <source>
        <strain evidence="1">J267</strain>
        <tissue evidence="1">Leaf</tissue>
    </source>
</reference>
<evidence type="ECO:0000313" key="1">
    <source>
        <dbReference type="EMBL" id="KAA8521115.1"/>
    </source>
</evidence>
<dbReference type="AlphaFoldDB" id="A0A5J4ZQZ6"/>
<dbReference type="Gene3D" id="1.25.40.10">
    <property type="entry name" value="Tetratricopeptide repeat domain"/>
    <property type="match status" value="1"/>
</dbReference>
<dbReference type="InterPro" id="IPR011990">
    <property type="entry name" value="TPR-like_helical_dom_sf"/>
</dbReference>
<protein>
    <recommendedName>
        <fullName evidence="3">Pentatricopeptide repeat-containing protein</fullName>
    </recommendedName>
</protein>
<dbReference type="Proteomes" id="UP000325577">
    <property type="component" value="Linkage Group LG5"/>
</dbReference>
<evidence type="ECO:0008006" key="3">
    <source>
        <dbReference type="Google" id="ProtNLM"/>
    </source>
</evidence>
<accession>A0A5J4ZQZ6</accession>
<keyword evidence="2" id="KW-1185">Reference proteome</keyword>
<organism evidence="1 2">
    <name type="scientific">Nyssa sinensis</name>
    <dbReference type="NCBI Taxonomy" id="561372"/>
    <lineage>
        <taxon>Eukaryota</taxon>
        <taxon>Viridiplantae</taxon>
        <taxon>Streptophyta</taxon>
        <taxon>Embryophyta</taxon>
        <taxon>Tracheophyta</taxon>
        <taxon>Spermatophyta</taxon>
        <taxon>Magnoliopsida</taxon>
        <taxon>eudicotyledons</taxon>
        <taxon>Gunneridae</taxon>
        <taxon>Pentapetalae</taxon>
        <taxon>asterids</taxon>
        <taxon>Cornales</taxon>
        <taxon>Nyssaceae</taxon>
        <taxon>Nyssa</taxon>
    </lineage>
</organism>
<proteinExistence type="predicted"/>
<evidence type="ECO:0000313" key="2">
    <source>
        <dbReference type="Proteomes" id="UP000325577"/>
    </source>
</evidence>